<sequence length="347" mass="36469">MGKAPHCPWYPRAAESPSRSPGICGATPRTGPPGRLSAAPPHRPPPTCAGCSEPPHPQRSRSAGPRSGRCNPCRRRRTGNTRGGGARPAPGRSHTSSGGCETLAPPPRSAPPTEPRPALTTPRGLWRQLKMKPGKGAWGSLRSKVWAGPAASGRISDPETRGDPGRLSGVGRGRDLRPGPGSLTPLALVVVAERGPQGPSVSLCAGLGDPCLLFPILRPLLLHPRRPRLHPRTRGVAVEPHELRVVHVAHGDEARLPAAGPGHGSAEVPHGVGTWGRGEAETRPTLLPARLSGSCTTLVQTPGPSPQRPSPDPALTRPGVCQGQSPREQQEEGSGRHDHHPWRLGRI</sequence>
<reference evidence="2" key="2">
    <citation type="submission" date="2025-08" db="UniProtKB">
        <authorList>
            <consortium name="Ensembl"/>
        </authorList>
    </citation>
    <scope>IDENTIFICATION</scope>
    <source>
        <strain evidence="2">17573</strain>
    </source>
</reference>
<dbReference type="Ensembl" id="ENSMMUT00000103772.1">
    <property type="protein sequence ID" value="ENSMMUP00000070487.1"/>
    <property type="gene ID" value="ENSMMUG00000058789.1"/>
</dbReference>
<organism evidence="2 3">
    <name type="scientific">Macaca mulatta</name>
    <name type="common">Rhesus macaque</name>
    <dbReference type="NCBI Taxonomy" id="9544"/>
    <lineage>
        <taxon>Eukaryota</taxon>
        <taxon>Metazoa</taxon>
        <taxon>Chordata</taxon>
        <taxon>Craniata</taxon>
        <taxon>Vertebrata</taxon>
        <taxon>Euteleostomi</taxon>
        <taxon>Mammalia</taxon>
        <taxon>Eutheria</taxon>
        <taxon>Euarchontoglires</taxon>
        <taxon>Primates</taxon>
        <taxon>Haplorrhini</taxon>
        <taxon>Catarrhini</taxon>
        <taxon>Cercopithecidae</taxon>
        <taxon>Cercopithecinae</taxon>
        <taxon>Macaca</taxon>
    </lineage>
</organism>
<feature type="compositionally biased region" description="Basic residues" evidence="1">
    <location>
        <begin position="337"/>
        <end position="347"/>
    </location>
</feature>
<dbReference type="Bgee" id="ENSMMUG00000058789">
    <property type="expression patterns" value="Expressed in olfactory segment of nasal mucosa and 14 other cell types or tissues"/>
</dbReference>
<feature type="compositionally biased region" description="Pro residues" evidence="1">
    <location>
        <begin position="303"/>
        <end position="312"/>
    </location>
</feature>
<dbReference type="AlphaFoldDB" id="A0A5F7ZXV0"/>
<evidence type="ECO:0000313" key="3">
    <source>
        <dbReference type="Proteomes" id="UP000006718"/>
    </source>
</evidence>
<proteinExistence type="predicted"/>
<dbReference type="Proteomes" id="UP000006718">
    <property type="component" value="Chromosome 4"/>
</dbReference>
<protein>
    <submittedName>
        <fullName evidence="2">Uncharacterized protein</fullName>
    </submittedName>
</protein>
<reference evidence="2" key="3">
    <citation type="submission" date="2025-09" db="UniProtKB">
        <authorList>
            <consortium name="Ensembl"/>
        </authorList>
    </citation>
    <scope>IDENTIFICATION</scope>
    <source>
        <strain evidence="2">17573</strain>
    </source>
</reference>
<keyword evidence="3" id="KW-1185">Reference proteome</keyword>
<feature type="compositionally biased region" description="Pro residues" evidence="1">
    <location>
        <begin position="104"/>
        <end position="115"/>
    </location>
</feature>
<evidence type="ECO:0000256" key="1">
    <source>
        <dbReference type="SAM" id="MobiDB-lite"/>
    </source>
</evidence>
<dbReference type="GeneTree" id="ENSGT00860000135184"/>
<dbReference type="OMA" id="PWRLGRI"/>
<accession>A0A5F7ZXV0</accession>
<feature type="region of interest" description="Disordered" evidence="1">
    <location>
        <begin position="295"/>
        <end position="347"/>
    </location>
</feature>
<dbReference type="InParanoid" id="A0A5F7ZXV0"/>
<name>A0A5F7ZXV0_MACMU</name>
<feature type="region of interest" description="Disordered" evidence="1">
    <location>
        <begin position="1"/>
        <end position="127"/>
    </location>
</feature>
<evidence type="ECO:0000313" key="2">
    <source>
        <dbReference type="Ensembl" id="ENSMMUP00000070487.1"/>
    </source>
</evidence>
<reference evidence="2" key="1">
    <citation type="submission" date="2019-01" db="EMBL/GenBank/DDBJ databases">
        <authorList>
            <person name="Graves T."/>
            <person name="Eichler E.E."/>
            <person name="Wilson R.K."/>
        </authorList>
    </citation>
    <scope>NUCLEOTIDE SEQUENCE [LARGE SCALE GENOMIC DNA]</scope>
    <source>
        <strain evidence="2">17573</strain>
    </source>
</reference>
<feature type="region of interest" description="Disordered" evidence="1">
    <location>
        <begin position="257"/>
        <end position="279"/>
    </location>
</feature>
<feature type="region of interest" description="Disordered" evidence="1">
    <location>
        <begin position="147"/>
        <end position="179"/>
    </location>
</feature>
<dbReference type="VEuPathDB" id="HostDB:ENSMMUG00000058789"/>